<keyword evidence="1" id="KW-0812">Transmembrane</keyword>
<evidence type="ECO:0000313" key="3">
    <source>
        <dbReference type="EMBL" id="CAF1603620.1"/>
    </source>
</evidence>
<gene>
    <name evidence="2" type="ORF">BJG266_LOCUS27937</name>
    <name evidence="3" type="ORF">QVE165_LOCUS52986</name>
</gene>
<evidence type="ECO:0000256" key="1">
    <source>
        <dbReference type="SAM" id="Phobius"/>
    </source>
</evidence>
<dbReference type="OrthoDB" id="10035484at2759"/>
<accession>A0A814XTT4</accession>
<keyword evidence="4" id="KW-1185">Reference proteome</keyword>
<dbReference type="Proteomes" id="UP000663832">
    <property type="component" value="Unassembled WGS sequence"/>
</dbReference>
<organism evidence="2 5">
    <name type="scientific">Adineta steineri</name>
    <dbReference type="NCBI Taxonomy" id="433720"/>
    <lineage>
        <taxon>Eukaryota</taxon>
        <taxon>Metazoa</taxon>
        <taxon>Spiralia</taxon>
        <taxon>Gnathifera</taxon>
        <taxon>Rotifera</taxon>
        <taxon>Eurotatoria</taxon>
        <taxon>Bdelloidea</taxon>
        <taxon>Adinetida</taxon>
        <taxon>Adinetidae</taxon>
        <taxon>Adineta</taxon>
    </lineage>
</organism>
<evidence type="ECO:0000313" key="2">
    <source>
        <dbReference type="EMBL" id="CAF1220215.1"/>
    </source>
</evidence>
<dbReference type="EMBL" id="CAJNOI010000272">
    <property type="protein sequence ID" value="CAF1220215.1"/>
    <property type="molecule type" value="Genomic_DNA"/>
</dbReference>
<evidence type="ECO:0000313" key="5">
    <source>
        <dbReference type="Proteomes" id="UP000663877"/>
    </source>
</evidence>
<sequence length="509" mass="59181">MSGCEENLCQQFALAVCLHCMHRLCIHHINDHQNIALNQLDQLKNEANQISTSLVNASNTIVEERKADEKKCAVWRIQKLAEIDDEYNKMINSIRTRQKILEQQELNFNQRLKIDVQQPLEQMYTQKSISPQLLDAIQLAIENIRKDSDVLIWNSPELNNIQNLHTNSKDETKSTSTKYPKKEKIKAWKPRMLYFTFFRNVGPDSVGKINDFVRSMLEGEDKMENQGLITLVFSYLQTWHKTNRGKHKQLILDKHILTIKQYVNGKDSERKVLTALKYFFNTLKNKDSTEIEMMTMLLQLFLDHQCISISEMIDWYSDNNSTNEISWAEPFLKLHEYPIEHTTSKLDSHSVSTSNSSKVSSTKTIKNIRIKKPYKKLVQLFKEPQSDLNTTTIHEYIQMQYKNNKHRVIMIVRSYLKAWDEHFANTKADILLIFSGAIRIYQGSIKLKHTSTKEFLVADGRMKILPTVISSMGSIASAASLLGVLVEIYYYGTMLVYSSMLQNDLFSWF</sequence>
<dbReference type="Gene3D" id="1.25.40.180">
    <property type="match status" value="1"/>
</dbReference>
<protein>
    <submittedName>
        <fullName evidence="2">Uncharacterized protein</fullName>
    </submittedName>
</protein>
<feature type="transmembrane region" description="Helical" evidence="1">
    <location>
        <begin position="472"/>
        <end position="492"/>
    </location>
</feature>
<keyword evidence="1" id="KW-0472">Membrane</keyword>
<keyword evidence="1" id="KW-1133">Transmembrane helix</keyword>
<proteinExistence type="predicted"/>
<comment type="caution">
    <text evidence="2">The sequence shown here is derived from an EMBL/GenBank/DDBJ whole genome shotgun (WGS) entry which is preliminary data.</text>
</comment>
<name>A0A814XTT4_9BILA</name>
<evidence type="ECO:0000313" key="4">
    <source>
        <dbReference type="Proteomes" id="UP000663832"/>
    </source>
</evidence>
<reference evidence="2" key="1">
    <citation type="submission" date="2021-02" db="EMBL/GenBank/DDBJ databases">
        <authorList>
            <person name="Nowell W R."/>
        </authorList>
    </citation>
    <scope>NUCLEOTIDE SEQUENCE</scope>
</reference>
<dbReference type="Proteomes" id="UP000663877">
    <property type="component" value="Unassembled WGS sequence"/>
</dbReference>
<dbReference type="EMBL" id="CAJNOM010001332">
    <property type="protein sequence ID" value="CAF1603620.1"/>
    <property type="molecule type" value="Genomic_DNA"/>
</dbReference>
<dbReference type="AlphaFoldDB" id="A0A814XTT4"/>